<organism evidence="3">
    <name type="scientific">Schistocephalus solidus</name>
    <name type="common">Tapeworm</name>
    <dbReference type="NCBI Taxonomy" id="70667"/>
    <lineage>
        <taxon>Eukaryota</taxon>
        <taxon>Metazoa</taxon>
        <taxon>Spiralia</taxon>
        <taxon>Lophotrochozoa</taxon>
        <taxon>Platyhelminthes</taxon>
        <taxon>Cestoda</taxon>
        <taxon>Eucestoda</taxon>
        <taxon>Diphyllobothriidea</taxon>
        <taxon>Diphyllobothriidae</taxon>
        <taxon>Schistocephalus</taxon>
    </lineage>
</organism>
<protein>
    <submittedName>
        <fullName evidence="3">Secreted protein</fullName>
    </submittedName>
</protein>
<reference evidence="3" key="1">
    <citation type="submission" date="2016-06" db="UniProtKB">
        <authorList>
            <consortium name="WormBaseParasite"/>
        </authorList>
    </citation>
    <scope>IDENTIFICATION</scope>
</reference>
<dbReference type="AlphaFoldDB" id="A0A183SVD6"/>
<reference evidence="1 2" key="2">
    <citation type="submission" date="2018-11" db="EMBL/GenBank/DDBJ databases">
        <authorList>
            <consortium name="Pathogen Informatics"/>
        </authorList>
    </citation>
    <scope>NUCLEOTIDE SEQUENCE [LARGE SCALE GENOMIC DNA]</scope>
    <source>
        <strain evidence="1 2">NST_G2</strain>
    </source>
</reference>
<dbReference type="WBParaSite" id="SSLN_0000850801-mRNA-1">
    <property type="protein sequence ID" value="SSLN_0000850801-mRNA-1"/>
    <property type="gene ID" value="SSLN_0000850801"/>
</dbReference>
<accession>A0A183SVD6</accession>
<dbReference type="Proteomes" id="UP000275846">
    <property type="component" value="Unassembled WGS sequence"/>
</dbReference>
<sequence>MHRVCACCRLPVCCDDLGCGKYTRSAVWRRQVTLTFMRLGCEHKRLYRADMSLMACLHTACDLAPDALICRDRTRIWC</sequence>
<name>A0A183SVD6_SCHSO</name>
<proteinExistence type="predicted"/>
<evidence type="ECO:0000313" key="1">
    <source>
        <dbReference type="EMBL" id="VDL94569.1"/>
    </source>
</evidence>
<evidence type="ECO:0000313" key="3">
    <source>
        <dbReference type="WBParaSite" id="SSLN_0000850801-mRNA-1"/>
    </source>
</evidence>
<keyword evidence="2" id="KW-1185">Reference proteome</keyword>
<evidence type="ECO:0000313" key="2">
    <source>
        <dbReference type="Proteomes" id="UP000275846"/>
    </source>
</evidence>
<gene>
    <name evidence="1" type="ORF">SSLN_LOCUS8184</name>
</gene>
<dbReference type="EMBL" id="UYSU01034517">
    <property type="protein sequence ID" value="VDL94569.1"/>
    <property type="molecule type" value="Genomic_DNA"/>
</dbReference>